<evidence type="ECO:0000256" key="1">
    <source>
        <dbReference type="ARBA" id="ARBA00001971"/>
    </source>
</evidence>
<sequence length="503" mass="56706">MASLSLPRIFVSCLVSSFVFILTRRYWRLKGINGPLLAAFTDLWRARIQYFGPFVPTLLKLHEKYGAIVRIGPNTVSFSDPAYIGVVGSARGGFAKADSYGAMRGFVNGKSVGSIIDMQDEEKHRAIKRAVGNAFITKSMLDYQGDVDVVLDALLRNIRTHRLGSPFDLNDLMQLFQLDFLLKIAFGENSGHLDSDRDVSGMAKVLYKRIMHWYAWQPLPNLERFIFQNPLWSRFFVQPSKWARAGAMRVEARREQIKQGLVASEGPRDLLQKYLDASEKHPDIVRPEIISWLVNSTISAGADTTSGTLTTALYLLLKHPRVHAKLLRELCEARDAGRLSFPIRYAMVEHLPYLDAVIKEAMRLNAPLAVPLERVVPLQGCFLGDVYLPGRTVVACAPYVIHQNKECFGEDVAEFRPERYLEKKGADLLAMEKANLAFGLGSRICIGRHIADLEMKIVLPSLLMMFDFKLVNPDFDVPFDLGIFEMELNPITVTVSERVFHGK</sequence>
<evidence type="ECO:0000256" key="4">
    <source>
        <dbReference type="ARBA" id="ARBA00022723"/>
    </source>
</evidence>
<dbReference type="InterPro" id="IPR002401">
    <property type="entry name" value="Cyt_P450_E_grp-I"/>
</dbReference>
<dbReference type="GO" id="GO:0004497">
    <property type="term" value="F:monooxygenase activity"/>
    <property type="evidence" value="ECO:0007669"/>
    <property type="project" value="UniProtKB-KW"/>
</dbReference>
<dbReference type="GO" id="GO:0016705">
    <property type="term" value="F:oxidoreductase activity, acting on paired donors, with incorporation or reduction of molecular oxygen"/>
    <property type="evidence" value="ECO:0007669"/>
    <property type="project" value="InterPro"/>
</dbReference>
<reference evidence="8" key="1">
    <citation type="submission" date="2023-06" db="EMBL/GenBank/DDBJ databases">
        <title>Genome-scale phylogeny and comparative genomics of the fungal order Sordariales.</title>
        <authorList>
            <consortium name="Lawrence Berkeley National Laboratory"/>
            <person name="Hensen N."/>
            <person name="Bonometti L."/>
            <person name="Westerberg I."/>
            <person name="Brannstrom I.O."/>
            <person name="Guillou S."/>
            <person name="Cros-Aarteil S."/>
            <person name="Calhoun S."/>
            <person name="Haridas S."/>
            <person name="Kuo A."/>
            <person name="Mondo S."/>
            <person name="Pangilinan J."/>
            <person name="Riley R."/>
            <person name="Labutti K."/>
            <person name="Andreopoulos B."/>
            <person name="Lipzen A."/>
            <person name="Chen C."/>
            <person name="Yanf M."/>
            <person name="Daum C."/>
            <person name="Ng V."/>
            <person name="Clum A."/>
            <person name="Steindorff A."/>
            <person name="Ohm R."/>
            <person name="Martin F."/>
            <person name="Silar P."/>
            <person name="Natvig D."/>
            <person name="Lalanne C."/>
            <person name="Gautier V."/>
            <person name="Ament-Velasquez S.L."/>
            <person name="Kruys A."/>
            <person name="Hutchinson M.I."/>
            <person name="Powell A.J."/>
            <person name="Barry K."/>
            <person name="Miller A.N."/>
            <person name="Grigoriev I.V."/>
            <person name="Debuchy R."/>
            <person name="Gladieux P."/>
            <person name="Thoren M.H."/>
            <person name="Johannesson H."/>
        </authorList>
    </citation>
    <scope>NUCLEOTIDE SEQUENCE</scope>
    <source>
        <strain evidence="8">SMH4607-1</strain>
    </source>
</reference>
<keyword evidence="4 6" id="KW-0479">Metal-binding</keyword>
<dbReference type="InterPro" id="IPR017972">
    <property type="entry name" value="Cyt_P450_CS"/>
</dbReference>
<comment type="caution">
    <text evidence="8">The sequence shown here is derived from an EMBL/GenBank/DDBJ whole genome shotgun (WGS) entry which is preliminary data.</text>
</comment>
<feature type="binding site" description="axial binding residue" evidence="6">
    <location>
        <position position="445"/>
    </location>
    <ligand>
        <name>heme</name>
        <dbReference type="ChEBI" id="CHEBI:30413"/>
    </ligand>
    <ligandPart>
        <name>Fe</name>
        <dbReference type="ChEBI" id="CHEBI:18248"/>
    </ligandPart>
</feature>
<gene>
    <name evidence="8" type="ORF">B0H67DRAFT_596807</name>
</gene>
<evidence type="ECO:0000256" key="7">
    <source>
        <dbReference type="RuleBase" id="RU000461"/>
    </source>
</evidence>
<organism evidence="8 9">
    <name type="scientific">Lasiosphaeris hirsuta</name>
    <dbReference type="NCBI Taxonomy" id="260670"/>
    <lineage>
        <taxon>Eukaryota</taxon>
        <taxon>Fungi</taxon>
        <taxon>Dikarya</taxon>
        <taxon>Ascomycota</taxon>
        <taxon>Pezizomycotina</taxon>
        <taxon>Sordariomycetes</taxon>
        <taxon>Sordariomycetidae</taxon>
        <taxon>Sordariales</taxon>
        <taxon>Lasiosphaeriaceae</taxon>
        <taxon>Lasiosphaeris</taxon>
    </lineage>
</organism>
<keyword evidence="5 6" id="KW-0408">Iron</keyword>
<dbReference type="InterPro" id="IPR001128">
    <property type="entry name" value="Cyt_P450"/>
</dbReference>
<dbReference type="InterPro" id="IPR050121">
    <property type="entry name" value="Cytochrome_P450_monoxygenase"/>
</dbReference>
<evidence type="ECO:0000256" key="5">
    <source>
        <dbReference type="ARBA" id="ARBA00023004"/>
    </source>
</evidence>
<comment type="similarity">
    <text evidence="2 7">Belongs to the cytochrome P450 family.</text>
</comment>
<dbReference type="Gene3D" id="1.10.630.10">
    <property type="entry name" value="Cytochrome P450"/>
    <property type="match status" value="1"/>
</dbReference>
<evidence type="ECO:0000256" key="6">
    <source>
        <dbReference type="PIRSR" id="PIRSR602401-1"/>
    </source>
</evidence>
<dbReference type="PANTHER" id="PTHR24305:SF232">
    <property type="entry name" value="P450, PUTATIVE (EUROFUNG)-RELATED"/>
    <property type="match status" value="1"/>
</dbReference>
<dbReference type="SUPFAM" id="SSF48264">
    <property type="entry name" value="Cytochrome P450"/>
    <property type="match status" value="1"/>
</dbReference>
<name>A0AA40BAM4_9PEZI</name>
<dbReference type="Pfam" id="PF00067">
    <property type="entry name" value="p450"/>
    <property type="match status" value="1"/>
</dbReference>
<dbReference type="PRINTS" id="PR00385">
    <property type="entry name" value="P450"/>
</dbReference>
<dbReference type="EMBL" id="JAUKUA010000001">
    <property type="protein sequence ID" value="KAK0730740.1"/>
    <property type="molecule type" value="Genomic_DNA"/>
</dbReference>
<evidence type="ECO:0000256" key="3">
    <source>
        <dbReference type="ARBA" id="ARBA00022617"/>
    </source>
</evidence>
<dbReference type="PRINTS" id="PR00463">
    <property type="entry name" value="EP450I"/>
</dbReference>
<dbReference type="Proteomes" id="UP001172102">
    <property type="component" value="Unassembled WGS sequence"/>
</dbReference>
<dbReference type="InterPro" id="IPR036396">
    <property type="entry name" value="Cyt_P450_sf"/>
</dbReference>
<evidence type="ECO:0000313" key="9">
    <source>
        <dbReference type="Proteomes" id="UP001172102"/>
    </source>
</evidence>
<evidence type="ECO:0000313" key="8">
    <source>
        <dbReference type="EMBL" id="KAK0730740.1"/>
    </source>
</evidence>
<dbReference type="PROSITE" id="PS00086">
    <property type="entry name" value="CYTOCHROME_P450"/>
    <property type="match status" value="1"/>
</dbReference>
<comment type="cofactor">
    <cofactor evidence="1 6">
        <name>heme</name>
        <dbReference type="ChEBI" id="CHEBI:30413"/>
    </cofactor>
</comment>
<keyword evidence="3 6" id="KW-0349">Heme</keyword>
<dbReference type="AlphaFoldDB" id="A0AA40BAM4"/>
<accession>A0AA40BAM4</accession>
<dbReference type="PANTHER" id="PTHR24305">
    <property type="entry name" value="CYTOCHROME P450"/>
    <property type="match status" value="1"/>
</dbReference>
<evidence type="ECO:0000256" key="2">
    <source>
        <dbReference type="ARBA" id="ARBA00010617"/>
    </source>
</evidence>
<proteinExistence type="inferred from homology"/>
<dbReference type="GO" id="GO:0020037">
    <property type="term" value="F:heme binding"/>
    <property type="evidence" value="ECO:0007669"/>
    <property type="project" value="InterPro"/>
</dbReference>
<protein>
    <submittedName>
        <fullName evidence="8">Cytochrome P450</fullName>
    </submittedName>
</protein>
<keyword evidence="7" id="KW-0560">Oxidoreductase</keyword>
<dbReference type="GO" id="GO:0005506">
    <property type="term" value="F:iron ion binding"/>
    <property type="evidence" value="ECO:0007669"/>
    <property type="project" value="InterPro"/>
</dbReference>
<keyword evidence="9" id="KW-1185">Reference proteome</keyword>
<keyword evidence="7" id="KW-0503">Monooxygenase</keyword>